<feature type="non-terminal residue" evidence="1">
    <location>
        <position position="474"/>
    </location>
</feature>
<proteinExistence type="predicted"/>
<comment type="caution">
    <text evidence="1">The sequence shown here is derived from an EMBL/GenBank/DDBJ whole genome shotgun (WGS) entry which is preliminary data.</text>
</comment>
<gene>
    <name evidence="1" type="ORF">LCGC14_2131290</name>
</gene>
<organism evidence="1">
    <name type="scientific">marine sediment metagenome</name>
    <dbReference type="NCBI Taxonomy" id="412755"/>
    <lineage>
        <taxon>unclassified sequences</taxon>
        <taxon>metagenomes</taxon>
        <taxon>ecological metagenomes</taxon>
    </lineage>
</organism>
<protein>
    <submittedName>
        <fullName evidence="1">Uncharacterized protein</fullName>
    </submittedName>
</protein>
<reference evidence="1" key="1">
    <citation type="journal article" date="2015" name="Nature">
        <title>Complex archaea that bridge the gap between prokaryotes and eukaryotes.</title>
        <authorList>
            <person name="Spang A."/>
            <person name="Saw J.H."/>
            <person name="Jorgensen S.L."/>
            <person name="Zaremba-Niedzwiedzka K."/>
            <person name="Martijn J."/>
            <person name="Lind A.E."/>
            <person name="van Eijk R."/>
            <person name="Schleper C."/>
            <person name="Guy L."/>
            <person name="Ettema T.J."/>
        </authorList>
    </citation>
    <scope>NUCLEOTIDE SEQUENCE</scope>
</reference>
<accession>A0A0F9ENJ2</accession>
<dbReference type="AlphaFoldDB" id="A0A0F9ENJ2"/>
<evidence type="ECO:0000313" key="1">
    <source>
        <dbReference type="EMBL" id="KKL67806.1"/>
    </source>
</evidence>
<name>A0A0F9ENJ2_9ZZZZ</name>
<dbReference type="EMBL" id="LAZR01026743">
    <property type="protein sequence ID" value="KKL67806.1"/>
    <property type="molecule type" value="Genomic_DNA"/>
</dbReference>
<sequence>MGIDDAARIVGAGGGIGKIPHGKSLANGLGVPEDAITLRRKGQQFSDEQGAKAGLMVAQLFDTATAKAKRGLELNDEKMILDSSQDLHKLGVVRMNLIGATGESMRAGALQAVFKESNTFVDMLLRQTGSELSPRETAQVMVKVRDSLDGGALAETLARSLQGKIPKVTWLTRLAAYIINWTFLSGFRTFATNGISTSATIAFSIPETAGSSIISIGRKFVSGQKFTIAEEMLPVWARAMGMFDGAPQAARLALHAAAEIGATFGGKGASPAGREAVATFGRHAKTEKLFELTGQTKLDAFINLPGRGMVASDAAMKAVAYTMETYELAARKGILSQAREVVLEAGQKGLEVGTDAYAREVIDRVKGMPMDFDAIAKKAAEYYTFTTPSTGFIKKVKDAANDNLFIKVFVAPFVQTPGNLILFGLERTPFGALLKPIRDALTNEFGPVKQNQAIARMALGSMMSGAAYYMATKG</sequence>